<dbReference type="InterPro" id="IPR029044">
    <property type="entry name" value="Nucleotide-diphossugar_trans"/>
</dbReference>
<dbReference type="Gene3D" id="3.90.550.10">
    <property type="entry name" value="Spore Coat Polysaccharide Biosynthesis Protein SpsA, Chain A"/>
    <property type="match status" value="1"/>
</dbReference>
<evidence type="ECO:0000313" key="3">
    <source>
        <dbReference type="Proteomes" id="UP001519273"/>
    </source>
</evidence>
<comment type="caution">
    <text evidence="2">The sequence shown here is derived from an EMBL/GenBank/DDBJ whole genome shotgun (WGS) entry which is preliminary data.</text>
</comment>
<accession>A0ABS4H4C5</accession>
<dbReference type="InterPro" id="IPR001173">
    <property type="entry name" value="Glyco_trans_2-like"/>
</dbReference>
<dbReference type="Pfam" id="PF00535">
    <property type="entry name" value="Glycos_transf_2"/>
    <property type="match status" value="1"/>
</dbReference>
<sequence length="107" mass="12223">MNRTISVKNESSEPDQGLYDAMNKGIEMSSGQYLIFMNSGDLFANDKVAEMIEAIAIQNNRPDLIYGDSIEETAECRRLYKKSMSHNKVWYGMFTHHQAMIFMSSKA</sequence>
<dbReference type="EMBL" id="JAGGKP010000005">
    <property type="protein sequence ID" value="MBP1937384.1"/>
    <property type="molecule type" value="Genomic_DNA"/>
</dbReference>
<evidence type="ECO:0000259" key="1">
    <source>
        <dbReference type="Pfam" id="PF00535"/>
    </source>
</evidence>
<feature type="domain" description="Glycosyltransferase 2-like" evidence="1">
    <location>
        <begin position="15"/>
        <end position="85"/>
    </location>
</feature>
<protein>
    <submittedName>
        <fullName evidence="2">Glycosyltransferase involved in cell wall biosynthesis</fullName>
    </submittedName>
</protein>
<dbReference type="SUPFAM" id="SSF53448">
    <property type="entry name" value="Nucleotide-diphospho-sugar transferases"/>
    <property type="match status" value="1"/>
</dbReference>
<proteinExistence type="predicted"/>
<keyword evidence="3" id="KW-1185">Reference proteome</keyword>
<evidence type="ECO:0000313" key="2">
    <source>
        <dbReference type="EMBL" id="MBP1937384.1"/>
    </source>
</evidence>
<gene>
    <name evidence="2" type="ORF">J2Z20_002279</name>
</gene>
<dbReference type="Proteomes" id="UP001519273">
    <property type="component" value="Unassembled WGS sequence"/>
</dbReference>
<reference evidence="2 3" key="1">
    <citation type="submission" date="2021-03" db="EMBL/GenBank/DDBJ databases">
        <title>Genomic Encyclopedia of Type Strains, Phase IV (KMG-IV): sequencing the most valuable type-strain genomes for metagenomic binning, comparative biology and taxonomic classification.</title>
        <authorList>
            <person name="Goeker M."/>
        </authorList>
    </citation>
    <scope>NUCLEOTIDE SEQUENCE [LARGE SCALE GENOMIC DNA]</scope>
    <source>
        <strain evidence="2 3">DSM 23491</strain>
    </source>
</reference>
<dbReference type="RefSeq" id="WP_209849758.1">
    <property type="nucleotide sequence ID" value="NZ_CBCRVE010000005.1"/>
</dbReference>
<organism evidence="2 3">
    <name type="scientific">Paenibacillus sediminis</name>
    <dbReference type="NCBI Taxonomy" id="664909"/>
    <lineage>
        <taxon>Bacteria</taxon>
        <taxon>Bacillati</taxon>
        <taxon>Bacillota</taxon>
        <taxon>Bacilli</taxon>
        <taxon>Bacillales</taxon>
        <taxon>Paenibacillaceae</taxon>
        <taxon>Paenibacillus</taxon>
    </lineage>
</organism>
<name>A0ABS4H4C5_9BACL</name>